<dbReference type="RefSeq" id="WP_019387581.1">
    <property type="nucleotide sequence ID" value="NZ_ALIH01000006.1"/>
</dbReference>
<reference evidence="1 2" key="1">
    <citation type="submission" date="2016-11" db="EMBL/GenBank/DDBJ databases">
        <authorList>
            <person name="Jaros S."/>
            <person name="Januszkiewicz K."/>
            <person name="Wedrychowicz H."/>
        </authorList>
    </citation>
    <scope>NUCLEOTIDE SEQUENCE [LARGE SCALE GENOMIC DNA]</scope>
    <source>
        <strain evidence="1 2">CGMCC 1.12213</strain>
    </source>
</reference>
<dbReference type="Proteomes" id="UP000184396">
    <property type="component" value="Unassembled WGS sequence"/>
</dbReference>
<proteinExistence type="predicted"/>
<dbReference type="STRING" id="1178825.SAMN05216261_0964"/>
<dbReference type="OrthoDB" id="6077795at2"/>
<name>A0A1M6BXU6_9FLAO</name>
<evidence type="ECO:0000313" key="1">
    <source>
        <dbReference type="EMBL" id="SHI53609.1"/>
    </source>
</evidence>
<sequence length="223" mass="26018">MKRIIQIVLSFLLIGCSSVEIVENWKNPDIEVFETNKVLIVGITSNAKAKRQFEEQLKREYQARGIEAYTSLEVFQPDFTTKKQSEESISQLESKLIANNFDAILLTKVIGVEDKIAYKNNYGEYDETHTRFKEEFLMYQDIFYNPDYYNEYKVYHTESSLYCLCPAKDRELIWKGYIDITDPQNINETVTDYVKLVTIVLEEQGLLVPQSFQEERVGDAAIK</sequence>
<dbReference type="AlphaFoldDB" id="A0A1M6BXU6"/>
<dbReference type="eggNOG" id="ENOG5030WGZ">
    <property type="taxonomic scope" value="Bacteria"/>
</dbReference>
<gene>
    <name evidence="1" type="ORF">SAMN05216261_0964</name>
</gene>
<organism evidence="1 2">
    <name type="scientific">Algibacter luteus</name>
    <dbReference type="NCBI Taxonomy" id="1178825"/>
    <lineage>
        <taxon>Bacteria</taxon>
        <taxon>Pseudomonadati</taxon>
        <taxon>Bacteroidota</taxon>
        <taxon>Flavobacteriia</taxon>
        <taxon>Flavobacteriales</taxon>
        <taxon>Flavobacteriaceae</taxon>
        <taxon>Algibacter</taxon>
    </lineage>
</organism>
<dbReference type="EMBL" id="FQYK01000002">
    <property type="protein sequence ID" value="SHI53609.1"/>
    <property type="molecule type" value="Genomic_DNA"/>
</dbReference>
<protein>
    <recommendedName>
        <fullName evidence="3">Cardiolipin synthetase</fullName>
    </recommendedName>
</protein>
<dbReference type="PROSITE" id="PS51257">
    <property type="entry name" value="PROKAR_LIPOPROTEIN"/>
    <property type="match status" value="1"/>
</dbReference>
<evidence type="ECO:0000313" key="2">
    <source>
        <dbReference type="Proteomes" id="UP000184396"/>
    </source>
</evidence>
<evidence type="ECO:0008006" key="3">
    <source>
        <dbReference type="Google" id="ProtNLM"/>
    </source>
</evidence>
<keyword evidence="2" id="KW-1185">Reference proteome</keyword>
<accession>A0A1M6BXU6</accession>